<dbReference type="PANTHER" id="PTHR31286">
    <property type="entry name" value="GLYCINE-RICH CELL WALL STRUCTURAL PROTEIN 1.8-LIKE"/>
    <property type="match status" value="1"/>
</dbReference>
<accession>A0A7J9BEC0</accession>
<dbReference type="EMBL" id="JABEZY010000002">
    <property type="protein sequence ID" value="MBA0734685.1"/>
    <property type="molecule type" value="Genomic_DNA"/>
</dbReference>
<dbReference type="PANTHER" id="PTHR31286:SF173">
    <property type="entry name" value="DUF4283 DOMAIN-CONTAINING PROTEIN"/>
    <property type="match status" value="1"/>
</dbReference>
<keyword evidence="2" id="KW-1185">Reference proteome</keyword>
<dbReference type="OrthoDB" id="999037at2759"/>
<gene>
    <name evidence="1" type="ORF">Gogos_018583</name>
</gene>
<evidence type="ECO:0000313" key="2">
    <source>
        <dbReference type="Proteomes" id="UP000593579"/>
    </source>
</evidence>
<evidence type="ECO:0008006" key="3">
    <source>
        <dbReference type="Google" id="ProtNLM"/>
    </source>
</evidence>
<organism evidence="1 2">
    <name type="scientific">Gossypium gossypioides</name>
    <name type="common">Mexican cotton</name>
    <name type="synonym">Selera gossypioides</name>
    <dbReference type="NCBI Taxonomy" id="34282"/>
    <lineage>
        <taxon>Eukaryota</taxon>
        <taxon>Viridiplantae</taxon>
        <taxon>Streptophyta</taxon>
        <taxon>Embryophyta</taxon>
        <taxon>Tracheophyta</taxon>
        <taxon>Spermatophyta</taxon>
        <taxon>Magnoliopsida</taxon>
        <taxon>eudicotyledons</taxon>
        <taxon>Gunneridae</taxon>
        <taxon>Pentapetalae</taxon>
        <taxon>rosids</taxon>
        <taxon>malvids</taxon>
        <taxon>Malvales</taxon>
        <taxon>Malvaceae</taxon>
        <taxon>Malvoideae</taxon>
        <taxon>Gossypium</taxon>
    </lineage>
</organism>
<dbReference type="Proteomes" id="UP000593579">
    <property type="component" value="Unassembled WGS sequence"/>
</dbReference>
<protein>
    <recommendedName>
        <fullName evidence="3">DUF4283 domain-containing protein</fullName>
    </recommendedName>
</protein>
<comment type="caution">
    <text evidence="1">The sequence shown here is derived from an EMBL/GenBank/DDBJ whole genome shotgun (WGS) entry which is preliminary data.</text>
</comment>
<name>A0A7J9BEC0_GOSGO</name>
<dbReference type="InterPro" id="IPR040256">
    <property type="entry name" value="At4g02000-like"/>
</dbReference>
<proteinExistence type="predicted"/>
<reference evidence="1 2" key="1">
    <citation type="journal article" date="2019" name="Genome Biol. Evol.">
        <title>Insights into the evolution of the New World diploid cottons (Gossypium, subgenus Houzingenia) based on genome sequencing.</title>
        <authorList>
            <person name="Grover C.E."/>
            <person name="Arick M.A. 2nd"/>
            <person name="Thrash A."/>
            <person name="Conover J.L."/>
            <person name="Sanders W.S."/>
            <person name="Peterson D.G."/>
            <person name="Frelichowski J.E."/>
            <person name="Scheffler J.A."/>
            <person name="Scheffler B.E."/>
            <person name="Wendel J.F."/>
        </authorList>
    </citation>
    <scope>NUCLEOTIDE SEQUENCE [LARGE SCALE GENOMIC DNA]</scope>
    <source>
        <strain evidence="1">5</strain>
        <tissue evidence="1">Leaf</tissue>
    </source>
</reference>
<dbReference type="AlphaFoldDB" id="A0A7J9BEC0"/>
<sequence>MLEDLDSPSKGSDSPAKVSWKQMFIGKGEQNQDENLKSLGKNCDGDLEFLEGDVKKSMVNGIPAIEFSERIQQILFKGMETTMVLKLLGRNIGYATLFNRISSLWRPTTPLPGLLGFMYKRRILEEVGGLVGKVVKFDLNTDSKTRGCFARMVVFVDLNKPLVSQVMVNREMKENLVLREDRILWGVAKETNNNEGIVARLLGKEKVGETILPVDYTKEGTVPFVNKNRAGGVSGLINGSVGHVLMEKSSNFNVSNTGHKDSLVDPKIQAKKLKTTRLNLKDCHDLGLRSVGQVAKELAFEQFKKGGLRKNSSNPLSIGSSSNKGHFNKCDEILLETCEQSTETNLNGTILGLNNRRDPS</sequence>
<evidence type="ECO:0000313" key="1">
    <source>
        <dbReference type="EMBL" id="MBA0734685.1"/>
    </source>
</evidence>